<keyword evidence="7" id="KW-1185">Reference proteome</keyword>
<dbReference type="EMBL" id="CT868659">
    <property type="protein sequence ID" value="CAK90295.1"/>
    <property type="molecule type" value="Genomic_DNA"/>
</dbReference>
<feature type="transmembrane region" description="Helical" evidence="5">
    <location>
        <begin position="107"/>
        <end position="127"/>
    </location>
</feature>
<evidence type="ECO:0000256" key="4">
    <source>
        <dbReference type="ARBA" id="ARBA00023136"/>
    </source>
</evidence>
<dbReference type="GeneID" id="5043477"/>
<comment type="subcellular location">
    <subcellularLocation>
        <location evidence="1">Membrane</location>
        <topology evidence="1">Multi-pass membrane protein</topology>
    </subcellularLocation>
</comment>
<proteinExistence type="predicted"/>
<feature type="transmembrane region" description="Helical" evidence="5">
    <location>
        <begin position="42"/>
        <end position="61"/>
    </location>
</feature>
<keyword evidence="3 5" id="KW-1133">Transmembrane helix</keyword>
<accession>A0E4S8</accession>
<feature type="transmembrane region" description="Helical" evidence="5">
    <location>
        <begin position="12"/>
        <end position="36"/>
    </location>
</feature>
<dbReference type="RefSeq" id="XP_001457692.1">
    <property type="nucleotide sequence ID" value="XM_001457655.1"/>
</dbReference>
<sequence>MSQPQQGTPLKTIVRIMNLSCAAAIIAITIVDVITIVELFAFWNWIFMIYQFLFALMILAAELRLDFILKYFRFLEGNIGKGWFLILQAYKQYLSCGMWLIGQTLAATITGGCLIFCGFATIFILTCSK</sequence>
<evidence type="ECO:0000256" key="5">
    <source>
        <dbReference type="SAM" id="Phobius"/>
    </source>
</evidence>
<organism evidence="6 7">
    <name type="scientific">Paramecium tetraurelia</name>
    <dbReference type="NCBI Taxonomy" id="5888"/>
    <lineage>
        <taxon>Eukaryota</taxon>
        <taxon>Sar</taxon>
        <taxon>Alveolata</taxon>
        <taxon>Ciliophora</taxon>
        <taxon>Intramacronucleata</taxon>
        <taxon>Oligohymenophorea</taxon>
        <taxon>Peniculida</taxon>
        <taxon>Parameciidae</taxon>
        <taxon>Paramecium</taxon>
    </lineage>
</organism>
<keyword evidence="4 5" id="KW-0472">Membrane</keyword>
<protein>
    <submittedName>
        <fullName evidence="6">Uncharacterized protein</fullName>
    </submittedName>
</protein>
<dbReference type="GO" id="GO:0016020">
    <property type="term" value="C:membrane"/>
    <property type="evidence" value="ECO:0007669"/>
    <property type="project" value="UniProtKB-SubCell"/>
</dbReference>
<dbReference type="AlphaFoldDB" id="A0E4S8"/>
<keyword evidence="2 5" id="KW-0812">Transmembrane</keyword>
<evidence type="ECO:0000313" key="7">
    <source>
        <dbReference type="Proteomes" id="UP000000600"/>
    </source>
</evidence>
<gene>
    <name evidence="6" type="ORF">GSPATT00023470001</name>
</gene>
<evidence type="ECO:0000256" key="1">
    <source>
        <dbReference type="ARBA" id="ARBA00004141"/>
    </source>
</evidence>
<dbReference type="OMA" id="WIFMIYQ"/>
<dbReference type="Proteomes" id="UP000000600">
    <property type="component" value="Unassembled WGS sequence"/>
</dbReference>
<evidence type="ECO:0000313" key="6">
    <source>
        <dbReference type="EMBL" id="CAK90295.1"/>
    </source>
</evidence>
<dbReference type="OrthoDB" id="10351474at2759"/>
<dbReference type="InParanoid" id="A0E4S8"/>
<evidence type="ECO:0000256" key="2">
    <source>
        <dbReference type="ARBA" id="ARBA00022692"/>
    </source>
</evidence>
<dbReference type="InterPro" id="IPR013714">
    <property type="entry name" value="Golgi_TVP15"/>
</dbReference>
<reference evidence="6 7" key="1">
    <citation type="journal article" date="2006" name="Nature">
        <title>Global trends of whole-genome duplications revealed by the ciliate Paramecium tetraurelia.</title>
        <authorList>
            <consortium name="Genoscope"/>
            <person name="Aury J.-M."/>
            <person name="Jaillon O."/>
            <person name="Duret L."/>
            <person name="Noel B."/>
            <person name="Jubin C."/>
            <person name="Porcel B.M."/>
            <person name="Segurens B."/>
            <person name="Daubin V."/>
            <person name="Anthouard V."/>
            <person name="Aiach N."/>
            <person name="Arnaiz O."/>
            <person name="Billaut A."/>
            <person name="Beisson J."/>
            <person name="Blanc I."/>
            <person name="Bouhouche K."/>
            <person name="Camara F."/>
            <person name="Duharcourt S."/>
            <person name="Guigo R."/>
            <person name="Gogendeau D."/>
            <person name="Katinka M."/>
            <person name="Keller A.-M."/>
            <person name="Kissmehl R."/>
            <person name="Klotz C."/>
            <person name="Koll F."/>
            <person name="Le Moue A."/>
            <person name="Lepere C."/>
            <person name="Malinsky S."/>
            <person name="Nowacki M."/>
            <person name="Nowak J.K."/>
            <person name="Plattner H."/>
            <person name="Poulain J."/>
            <person name="Ruiz F."/>
            <person name="Serrano V."/>
            <person name="Zagulski M."/>
            <person name="Dessen P."/>
            <person name="Betermier M."/>
            <person name="Weissenbach J."/>
            <person name="Scarpelli C."/>
            <person name="Schachter V."/>
            <person name="Sperling L."/>
            <person name="Meyer E."/>
            <person name="Cohen J."/>
            <person name="Wincker P."/>
        </authorList>
    </citation>
    <scope>NUCLEOTIDE SEQUENCE [LARGE SCALE GENOMIC DNA]</scope>
    <source>
        <strain evidence="6 7">Stock d4-2</strain>
    </source>
</reference>
<dbReference type="Pfam" id="PF08507">
    <property type="entry name" value="COPI_assoc"/>
    <property type="match status" value="1"/>
</dbReference>
<name>A0E4S8_PARTE</name>
<evidence type="ECO:0000256" key="3">
    <source>
        <dbReference type="ARBA" id="ARBA00022989"/>
    </source>
</evidence>
<dbReference type="KEGG" id="ptm:GSPATT00023470001"/>
<feature type="transmembrane region" description="Helical" evidence="5">
    <location>
        <begin position="82"/>
        <end position="101"/>
    </location>
</feature>
<dbReference type="HOGENOM" id="CLU_1953046_0_0_1"/>